<protein>
    <submittedName>
        <fullName evidence="2">Acetyl-CoA carboxylase biotin carboxyl carrier protein subunit</fullName>
    </submittedName>
</protein>
<accession>A0A9X2XB10</accession>
<comment type="caution">
    <text evidence="2">The sequence shown here is derived from an EMBL/GenBank/DDBJ whole genome shotgun (WGS) entry which is preliminary data.</text>
</comment>
<dbReference type="EMBL" id="JAODNV010000034">
    <property type="protein sequence ID" value="MCT8992260.1"/>
    <property type="molecule type" value="Genomic_DNA"/>
</dbReference>
<proteinExistence type="predicted"/>
<keyword evidence="3" id="KW-1185">Reference proteome</keyword>
<dbReference type="Gene3D" id="2.40.50.100">
    <property type="match status" value="1"/>
</dbReference>
<dbReference type="SUPFAM" id="SSF51230">
    <property type="entry name" value="Single hybrid motif"/>
    <property type="match status" value="1"/>
</dbReference>
<organism evidence="2 3">
    <name type="scientific">Chelativorans petroleitrophicus</name>
    <dbReference type="NCBI Taxonomy" id="2975484"/>
    <lineage>
        <taxon>Bacteria</taxon>
        <taxon>Pseudomonadati</taxon>
        <taxon>Pseudomonadota</taxon>
        <taxon>Alphaproteobacteria</taxon>
        <taxon>Hyphomicrobiales</taxon>
        <taxon>Phyllobacteriaceae</taxon>
        <taxon>Chelativorans</taxon>
    </lineage>
</organism>
<gene>
    <name evidence="2" type="ORF">NYR54_18590</name>
</gene>
<dbReference type="AlphaFoldDB" id="A0A9X2XB10"/>
<dbReference type="Pfam" id="PF00364">
    <property type="entry name" value="Biotin_lipoyl"/>
    <property type="match status" value="1"/>
</dbReference>
<sequence length="143" mass="15171">MNTDNLDQLLQLMREHRLSHVSYSDGAIKVSMTLMMPKSSGTLAITGSTAAKPLLNSSSAIGTLLTAHPARSSVTVKSGDRVVAGQPLAFIQFGYSLSAVTAKVSGILGRQLVKYGQIVGYGDPIFELLPDESADMREGKSQC</sequence>
<dbReference type="Proteomes" id="UP001149009">
    <property type="component" value="Unassembled WGS sequence"/>
</dbReference>
<evidence type="ECO:0000313" key="3">
    <source>
        <dbReference type="Proteomes" id="UP001149009"/>
    </source>
</evidence>
<dbReference type="InterPro" id="IPR011053">
    <property type="entry name" value="Single_hybrid_motif"/>
</dbReference>
<dbReference type="InterPro" id="IPR000089">
    <property type="entry name" value="Biotin_lipoyl"/>
</dbReference>
<dbReference type="CDD" id="cd06850">
    <property type="entry name" value="biotinyl_domain"/>
    <property type="match status" value="1"/>
</dbReference>
<dbReference type="RefSeq" id="WP_261517206.1">
    <property type="nucleotide sequence ID" value="NZ_JAODNV010000034.1"/>
</dbReference>
<feature type="domain" description="Lipoyl-binding" evidence="1">
    <location>
        <begin position="59"/>
        <end position="128"/>
    </location>
</feature>
<name>A0A9X2XB10_9HYPH</name>
<evidence type="ECO:0000313" key="2">
    <source>
        <dbReference type="EMBL" id="MCT8992260.1"/>
    </source>
</evidence>
<evidence type="ECO:0000259" key="1">
    <source>
        <dbReference type="Pfam" id="PF00364"/>
    </source>
</evidence>
<reference evidence="2" key="1">
    <citation type="submission" date="2022-08" db="EMBL/GenBank/DDBJ databases">
        <title>Chelativorans sichuanense sp. nov., a paraffin oil-degrading bacterium isolated from a mixture of oil-based drill cuttings and paddy soil.</title>
        <authorList>
            <person name="Yu J."/>
            <person name="Liu H."/>
            <person name="Chen Q."/>
        </authorList>
    </citation>
    <scope>NUCLEOTIDE SEQUENCE</scope>
    <source>
        <strain evidence="2">SCAU 2101</strain>
    </source>
</reference>